<dbReference type="InterPro" id="IPR017452">
    <property type="entry name" value="GPCR_Rhodpsn_7TM"/>
</dbReference>
<comment type="function">
    <text evidence="1">Putative odorant or sperm cell receptor.</text>
</comment>
<sequence>MIRYMKEVQGRNKTEVTEFILLGLSDNSDLQIVLFGLFLLIYMVTMVGNLGMIVLIKIDPCLHTPMYFFLSSLSFVDASYSSSVTPKMLVNLLAENKTISFNGCAAQFYFFGSFLGTECFLLAMMAYDRYAAIWNPLLYSVLMSGKICLLLVATSFLPGFGNAAIHTGMTSRSSFCGSNKINHFYCDTPPLLKLSCSDTRINGVVIMAFSSFNVISCVMIVLISYLCILIAILRMPSLEGRHKAFSTCASHLMAVTIFFGTILFMYLRPTSSYSMEQDKIVSVFYTVVISMINPLIYSLKNKDVKGALKKILQGRLVEEGVVSVGGMGKPRSSVRWHVKGGLMIWNQIPDALDKRHFVERQVANLIRVALRENRQSRTAYNKSIQLYCIFNCQDGCEELDRST</sequence>
<dbReference type="SUPFAM" id="SSF81321">
    <property type="entry name" value="Family A G protein-coupled receptor-like"/>
    <property type="match status" value="1"/>
</dbReference>
<keyword evidence="7 9" id="KW-0675">Receptor</keyword>
<evidence type="ECO:0000256" key="8">
    <source>
        <dbReference type="ARBA" id="ARBA00023224"/>
    </source>
</evidence>
<dbReference type="KEGG" id="elk:111149548"/>
<dbReference type="InterPro" id="IPR000276">
    <property type="entry name" value="GPCR_Rhodpsn"/>
</dbReference>
<dbReference type="AlphaFoldDB" id="A0A2Y9JXP9"/>
<dbReference type="PROSITE" id="PS00237">
    <property type="entry name" value="G_PROTEIN_RECEP_F1_1"/>
    <property type="match status" value="1"/>
</dbReference>
<evidence type="ECO:0000256" key="5">
    <source>
        <dbReference type="ARBA" id="ARBA00023040"/>
    </source>
</evidence>
<organism evidence="12 13">
    <name type="scientific">Enhydra lutris kenyoni</name>
    <name type="common">northern sea otter</name>
    <dbReference type="NCBI Taxonomy" id="391180"/>
    <lineage>
        <taxon>Eukaryota</taxon>
        <taxon>Metazoa</taxon>
        <taxon>Chordata</taxon>
        <taxon>Craniata</taxon>
        <taxon>Vertebrata</taxon>
        <taxon>Euteleostomi</taxon>
        <taxon>Mammalia</taxon>
        <taxon>Eutheria</taxon>
        <taxon>Laurasiatheria</taxon>
        <taxon>Carnivora</taxon>
        <taxon>Caniformia</taxon>
        <taxon>Musteloidea</taxon>
        <taxon>Mustelidae</taxon>
        <taxon>Lutrinae</taxon>
        <taxon>Enhydra</taxon>
    </lineage>
</organism>
<reference evidence="13" key="1">
    <citation type="submission" date="2025-08" db="UniProtKB">
        <authorList>
            <consortium name="RefSeq"/>
        </authorList>
    </citation>
    <scope>IDENTIFICATION</scope>
    <source>
        <tissue evidence="13">Blood</tissue>
    </source>
</reference>
<evidence type="ECO:0000259" key="11">
    <source>
        <dbReference type="PROSITE" id="PS50262"/>
    </source>
</evidence>
<dbReference type="InterPro" id="IPR000725">
    <property type="entry name" value="Olfact_rcpt"/>
</dbReference>
<gene>
    <name evidence="13" type="primary">LOC111149548</name>
</gene>
<keyword evidence="5 9" id="KW-0297">G-protein coupled receptor</keyword>
<dbReference type="Gene3D" id="1.20.1070.10">
    <property type="entry name" value="Rhodopsin 7-helix transmembrane proteins"/>
    <property type="match status" value="1"/>
</dbReference>
<dbReference type="Proteomes" id="UP000248482">
    <property type="component" value="Unplaced"/>
</dbReference>
<dbReference type="FunFam" id="1.20.1070.10:FF:000003">
    <property type="entry name" value="Olfactory receptor"/>
    <property type="match status" value="1"/>
</dbReference>
<comment type="similarity">
    <text evidence="9">Belongs to the G-protein coupled receptor 1 family.</text>
</comment>
<feature type="transmembrane region" description="Helical" evidence="10">
    <location>
        <begin position="32"/>
        <end position="55"/>
    </location>
</feature>
<evidence type="ECO:0000256" key="6">
    <source>
        <dbReference type="ARBA" id="ARBA00023136"/>
    </source>
</evidence>
<dbReference type="GeneID" id="111149548"/>
<dbReference type="GO" id="GO:0004930">
    <property type="term" value="F:G protein-coupled receptor activity"/>
    <property type="evidence" value="ECO:0007669"/>
    <property type="project" value="UniProtKB-KW"/>
</dbReference>
<evidence type="ECO:0000313" key="12">
    <source>
        <dbReference type="Proteomes" id="UP000248482"/>
    </source>
</evidence>
<evidence type="ECO:0000256" key="10">
    <source>
        <dbReference type="SAM" id="Phobius"/>
    </source>
</evidence>
<dbReference type="CDD" id="cd15943">
    <property type="entry name" value="7tmA_OR5AP2-like"/>
    <property type="match status" value="1"/>
</dbReference>
<keyword evidence="6 10" id="KW-0472">Membrane</keyword>
<feature type="transmembrane region" description="Helical" evidence="10">
    <location>
        <begin position="279"/>
        <end position="299"/>
    </location>
</feature>
<protein>
    <submittedName>
        <fullName evidence="13">Olfactory receptor 5AP2-like</fullName>
    </submittedName>
</protein>
<evidence type="ECO:0000256" key="7">
    <source>
        <dbReference type="ARBA" id="ARBA00023170"/>
    </source>
</evidence>
<name>A0A2Y9JXP9_ENHLU</name>
<dbReference type="PRINTS" id="PR00245">
    <property type="entry name" value="OLFACTORYR"/>
</dbReference>
<keyword evidence="12" id="KW-1185">Reference proteome</keyword>
<dbReference type="RefSeq" id="XP_022362350.1">
    <property type="nucleotide sequence ID" value="XM_022506642.1"/>
</dbReference>
<feature type="domain" description="G-protein coupled receptors family 1 profile" evidence="11">
    <location>
        <begin position="48"/>
        <end position="297"/>
    </location>
</feature>
<proteinExistence type="inferred from homology"/>
<feature type="transmembrane region" description="Helical" evidence="10">
    <location>
        <begin position="106"/>
        <end position="125"/>
    </location>
</feature>
<dbReference type="OrthoDB" id="9513350at2759"/>
<dbReference type="PRINTS" id="PR00237">
    <property type="entry name" value="GPCRRHODOPSN"/>
</dbReference>
<evidence type="ECO:0000313" key="13">
    <source>
        <dbReference type="RefSeq" id="XP_022362350.1"/>
    </source>
</evidence>
<keyword evidence="4 10" id="KW-1133">Transmembrane helix</keyword>
<accession>A0A2Y9JXP9</accession>
<comment type="subcellular location">
    <subcellularLocation>
        <location evidence="2">Membrane</location>
        <topology evidence="2">Multi-pass membrane protein</topology>
    </subcellularLocation>
</comment>
<evidence type="ECO:0000256" key="9">
    <source>
        <dbReference type="RuleBase" id="RU000688"/>
    </source>
</evidence>
<feature type="transmembrane region" description="Helical" evidence="10">
    <location>
        <begin position="244"/>
        <end position="267"/>
    </location>
</feature>
<evidence type="ECO:0000256" key="1">
    <source>
        <dbReference type="ARBA" id="ARBA00003929"/>
    </source>
</evidence>
<evidence type="ECO:0000256" key="2">
    <source>
        <dbReference type="ARBA" id="ARBA00004141"/>
    </source>
</evidence>
<dbReference type="GO" id="GO:0004984">
    <property type="term" value="F:olfactory receptor activity"/>
    <property type="evidence" value="ECO:0007669"/>
    <property type="project" value="InterPro"/>
</dbReference>
<dbReference type="PROSITE" id="PS50262">
    <property type="entry name" value="G_PROTEIN_RECEP_F1_2"/>
    <property type="match status" value="1"/>
</dbReference>
<feature type="transmembrane region" description="Helical" evidence="10">
    <location>
        <begin position="204"/>
        <end position="232"/>
    </location>
</feature>
<dbReference type="Pfam" id="PF13853">
    <property type="entry name" value="7tm_4"/>
    <property type="match status" value="1"/>
</dbReference>
<keyword evidence="8 9" id="KW-0807">Transducer</keyword>
<dbReference type="PANTHER" id="PTHR48018">
    <property type="entry name" value="OLFACTORY RECEPTOR"/>
    <property type="match status" value="1"/>
</dbReference>
<evidence type="ECO:0000256" key="3">
    <source>
        <dbReference type="ARBA" id="ARBA00022692"/>
    </source>
</evidence>
<keyword evidence="3 9" id="KW-0812">Transmembrane</keyword>
<evidence type="ECO:0000256" key="4">
    <source>
        <dbReference type="ARBA" id="ARBA00022989"/>
    </source>
</evidence>
<dbReference type="GO" id="GO:0016020">
    <property type="term" value="C:membrane"/>
    <property type="evidence" value="ECO:0007669"/>
    <property type="project" value="UniProtKB-SubCell"/>
</dbReference>
<dbReference type="STRING" id="391180.A0A2Y9JXP9"/>